<keyword evidence="3 7" id="KW-0547">Nucleotide-binding</keyword>
<organism evidence="9 10">
    <name type="scientific">Aquimixticola soesokkakensis</name>
    <dbReference type="NCBI Taxonomy" id="1519096"/>
    <lineage>
        <taxon>Bacteria</taxon>
        <taxon>Pseudomonadati</taxon>
        <taxon>Pseudomonadota</taxon>
        <taxon>Alphaproteobacteria</taxon>
        <taxon>Rhodobacterales</taxon>
        <taxon>Paracoccaceae</taxon>
        <taxon>Aquimixticola</taxon>
    </lineage>
</organism>
<dbReference type="InterPro" id="IPR005892">
    <property type="entry name" value="Gly-betaine_transp_ATP-bd"/>
</dbReference>
<keyword evidence="7" id="KW-0472">Membrane</keyword>
<dbReference type="PROSITE" id="PS00211">
    <property type="entry name" value="ABC_TRANSPORTER_1"/>
    <property type="match status" value="1"/>
</dbReference>
<dbReference type="InterPro" id="IPR027417">
    <property type="entry name" value="P-loop_NTPase"/>
</dbReference>
<dbReference type="Proteomes" id="UP000193862">
    <property type="component" value="Unassembled WGS sequence"/>
</dbReference>
<dbReference type="PANTHER" id="PTHR43869">
    <property type="entry name" value="GLYCINE BETAINE/PROLINE BETAINE TRANSPORT SYSTEM ATP-BINDING PROTEIN PROV"/>
    <property type="match status" value="1"/>
</dbReference>
<dbReference type="InterPro" id="IPR017871">
    <property type="entry name" value="ABC_transporter-like_CS"/>
</dbReference>
<dbReference type="SMART" id="SM00382">
    <property type="entry name" value="AAA"/>
    <property type="match status" value="1"/>
</dbReference>
<reference evidence="9 10" key="1">
    <citation type="submission" date="2017-03" db="EMBL/GenBank/DDBJ databases">
        <authorList>
            <person name="Afonso C.L."/>
            <person name="Miller P.J."/>
            <person name="Scott M.A."/>
            <person name="Spackman E."/>
            <person name="Goraichik I."/>
            <person name="Dimitrov K.M."/>
            <person name="Suarez D.L."/>
            <person name="Swayne D.E."/>
        </authorList>
    </citation>
    <scope>NUCLEOTIDE SEQUENCE [LARGE SCALE GENOMIC DNA]</scope>
    <source>
        <strain evidence="9 10">CECT 8620</strain>
    </source>
</reference>
<comment type="subcellular location">
    <subcellularLocation>
        <location evidence="7">Cell inner membrane</location>
        <topology evidence="7">Peripheral membrane protein</topology>
    </subcellularLocation>
</comment>
<comment type="catalytic activity">
    <reaction evidence="5">
        <text>a quaternary ammonium(out) + ATP + H2O = a quaternary ammonium(in) + ADP + phosphate + H(+)</text>
        <dbReference type="Rhea" id="RHEA:11036"/>
        <dbReference type="ChEBI" id="CHEBI:15377"/>
        <dbReference type="ChEBI" id="CHEBI:15378"/>
        <dbReference type="ChEBI" id="CHEBI:30616"/>
        <dbReference type="ChEBI" id="CHEBI:35267"/>
        <dbReference type="ChEBI" id="CHEBI:43474"/>
        <dbReference type="ChEBI" id="CHEBI:456216"/>
        <dbReference type="EC" id="7.6.2.9"/>
    </reaction>
    <physiologicalReaction direction="left-to-right" evidence="5">
        <dbReference type="Rhea" id="RHEA:11037"/>
    </physiologicalReaction>
</comment>
<keyword evidence="7" id="KW-0997">Cell inner membrane</keyword>
<dbReference type="InterPro" id="IPR003439">
    <property type="entry name" value="ABC_transporter-like_ATP-bd"/>
</dbReference>
<dbReference type="GO" id="GO:0015418">
    <property type="term" value="F:ABC-type quaternary ammonium compound transporting activity"/>
    <property type="evidence" value="ECO:0007669"/>
    <property type="project" value="UniProtKB-EC"/>
</dbReference>
<keyword evidence="10" id="KW-1185">Reference proteome</keyword>
<evidence type="ECO:0000256" key="7">
    <source>
        <dbReference type="RuleBase" id="RU369116"/>
    </source>
</evidence>
<keyword evidence="9" id="KW-0378">Hydrolase</keyword>
<dbReference type="GO" id="GO:0005886">
    <property type="term" value="C:plasma membrane"/>
    <property type="evidence" value="ECO:0007669"/>
    <property type="project" value="UniProtKB-SubCell"/>
</dbReference>
<dbReference type="Pfam" id="PF00005">
    <property type="entry name" value="ABC_tran"/>
    <property type="match status" value="1"/>
</dbReference>
<evidence type="ECO:0000256" key="4">
    <source>
        <dbReference type="ARBA" id="ARBA00022840"/>
    </source>
</evidence>
<evidence type="ECO:0000313" key="9">
    <source>
        <dbReference type="EMBL" id="SLN21476.1"/>
    </source>
</evidence>
<accession>A0A1Y5RN94</accession>
<dbReference type="PROSITE" id="PS50893">
    <property type="entry name" value="ABC_TRANSPORTER_2"/>
    <property type="match status" value="1"/>
</dbReference>
<dbReference type="GO" id="GO:0006865">
    <property type="term" value="P:amino acid transport"/>
    <property type="evidence" value="ECO:0007669"/>
    <property type="project" value="UniProtKB-UniRule"/>
</dbReference>
<evidence type="ECO:0000256" key="2">
    <source>
        <dbReference type="ARBA" id="ARBA00022448"/>
    </source>
</evidence>
<dbReference type="NCBIfam" id="TIGR01186">
    <property type="entry name" value="proV"/>
    <property type="match status" value="1"/>
</dbReference>
<evidence type="ECO:0000256" key="5">
    <source>
        <dbReference type="ARBA" id="ARBA00051811"/>
    </source>
</evidence>
<dbReference type="GO" id="GO:0016887">
    <property type="term" value="F:ATP hydrolysis activity"/>
    <property type="evidence" value="ECO:0007669"/>
    <property type="project" value="UniProtKB-UniRule"/>
</dbReference>
<dbReference type="CDD" id="cd03294">
    <property type="entry name" value="ABC_Pro_Gly_Betaine"/>
    <property type="match status" value="1"/>
</dbReference>
<dbReference type="EMBL" id="FWFS01000001">
    <property type="protein sequence ID" value="SLN21476.1"/>
    <property type="molecule type" value="Genomic_DNA"/>
</dbReference>
<dbReference type="InterPro" id="IPR003593">
    <property type="entry name" value="AAA+_ATPase"/>
</dbReference>
<comment type="similarity">
    <text evidence="1 7">Belongs to the ABC transporter superfamily.</text>
</comment>
<evidence type="ECO:0000313" key="10">
    <source>
        <dbReference type="Proteomes" id="UP000193862"/>
    </source>
</evidence>
<protein>
    <recommendedName>
        <fullName evidence="7">Quaternary amine transport ATP-binding protein</fullName>
        <ecNumber evidence="7">7.6.2.9</ecNumber>
    </recommendedName>
</protein>
<keyword evidence="4 7" id="KW-0067">ATP-binding</keyword>
<dbReference type="GO" id="GO:0031460">
    <property type="term" value="P:glycine betaine transport"/>
    <property type="evidence" value="ECO:0007669"/>
    <property type="project" value="InterPro"/>
</dbReference>
<feature type="domain" description="ABC transporter" evidence="8">
    <location>
        <begin position="22"/>
        <end position="282"/>
    </location>
</feature>
<evidence type="ECO:0000259" key="8">
    <source>
        <dbReference type="PROSITE" id="PS50893"/>
    </source>
</evidence>
<dbReference type="RefSeq" id="WP_085835318.1">
    <property type="nucleotide sequence ID" value="NZ_FWFS01000001.1"/>
</dbReference>
<evidence type="ECO:0000256" key="6">
    <source>
        <dbReference type="ARBA" id="ARBA00061968"/>
    </source>
</evidence>
<dbReference type="AlphaFoldDB" id="A0A1Y5RN94"/>
<comment type="subunit">
    <text evidence="6">The complex is probably composed of two ATP-binding proteins (TmoW), two transmembrane proteins (TmoV) and a solute-binding protein (TmoX).</text>
</comment>
<dbReference type="SUPFAM" id="SSF52540">
    <property type="entry name" value="P-loop containing nucleoside triphosphate hydrolases"/>
    <property type="match status" value="1"/>
</dbReference>
<dbReference type="FunFam" id="3.40.50.300:FF:000201">
    <property type="entry name" value="Glycine betaine/L-proline ABC transporter ATP-binding protein"/>
    <property type="match status" value="1"/>
</dbReference>
<keyword evidence="2 7" id="KW-0813">Transport</keyword>
<evidence type="ECO:0000256" key="1">
    <source>
        <dbReference type="ARBA" id="ARBA00005417"/>
    </source>
</evidence>
<dbReference type="PANTHER" id="PTHR43869:SF1">
    <property type="entry name" value="GLYCINE BETAINE_PROLINE BETAINE TRANSPORT SYSTEM ATP-BINDING PROTEIN PROV"/>
    <property type="match status" value="1"/>
</dbReference>
<keyword evidence="7" id="KW-1003">Cell membrane</keyword>
<dbReference type="GO" id="GO:0005524">
    <property type="term" value="F:ATP binding"/>
    <property type="evidence" value="ECO:0007669"/>
    <property type="project" value="UniProtKB-UniRule"/>
</dbReference>
<proteinExistence type="inferred from homology"/>
<dbReference type="Gene3D" id="3.40.50.300">
    <property type="entry name" value="P-loop containing nucleotide triphosphate hydrolases"/>
    <property type="match status" value="1"/>
</dbReference>
<dbReference type="EC" id="7.6.2.9" evidence="7"/>
<dbReference type="OrthoDB" id="9802264at2"/>
<sequence length="365" mass="40336">MVDQVTPPPSLRDDEEDQPPKVQIKNLYKIFGDTPEKVLADAKAGMTKAELLEKDNHVLGLRNINLDIPAHKIQVIMGLSGSGKSTLIRHLNRLIDPTDGEILVDGVDVMTMDDKELRDLRRFKMSMVFQKFGLLPHRTVLENALYGVEIQGVDKAEGEARARKWLERVGLGGFEDYYPGQLSGGMQQRVGLARALATDADILLMDEAFSALDPLIRTDMQSILLELQDELHKTIIFITHDLDEALNIGDNIAILRDGEIIQSGDPQNIIMSPADDYITDFIKEVNRAKVIRIRSIMQRDVTDGQGAPLTTRTSIEESLPALHKSPNGRCNVVNPKGVTVGSVSLDDAIAALAPRLSEGDDVRYA</sequence>
<gene>
    <name evidence="9" type="primary">opuAA</name>
    <name evidence="9" type="ORF">AQS8620_00613</name>
</gene>
<comment type="subunit">
    <text evidence="7">The complex is probably composed of two ATP-binding proteins, two transmembrane proteins and a solute-binding protein.</text>
</comment>
<dbReference type="InterPro" id="IPR051921">
    <property type="entry name" value="ABC_osmolyte_uptake_ATP-bind"/>
</dbReference>
<dbReference type="GO" id="GO:0006970">
    <property type="term" value="P:response to osmotic stress"/>
    <property type="evidence" value="ECO:0007669"/>
    <property type="project" value="UniProtKB-ARBA"/>
</dbReference>
<evidence type="ECO:0000256" key="3">
    <source>
        <dbReference type="ARBA" id="ARBA00022741"/>
    </source>
</evidence>
<name>A0A1Y5RN94_9RHOB</name>